<dbReference type="EMBL" id="CP139558">
    <property type="protein sequence ID" value="WPU94190.1"/>
    <property type="molecule type" value="Genomic_DNA"/>
</dbReference>
<dbReference type="InterPro" id="IPR012338">
    <property type="entry name" value="Beta-lactam/transpept-like"/>
</dbReference>
<keyword evidence="3" id="KW-0378">Hydrolase</keyword>
<protein>
    <submittedName>
        <fullName evidence="3">Serine hydrolase domain-containing protein</fullName>
        <ecNumber evidence="3">3.1.1.103</ecNumber>
    </submittedName>
</protein>
<dbReference type="RefSeq" id="WP_321563314.1">
    <property type="nucleotide sequence ID" value="NZ_CP139558.1"/>
</dbReference>
<gene>
    <name evidence="3" type="ORF">SNE25_01460</name>
</gene>
<accession>A0ABZ0TRU1</accession>
<dbReference type="InterPro" id="IPR001466">
    <property type="entry name" value="Beta-lactam-related"/>
</dbReference>
<dbReference type="PANTHER" id="PTHR46825:SF8">
    <property type="entry name" value="BETA-LACTAMASE-RELATED"/>
    <property type="match status" value="1"/>
</dbReference>
<evidence type="ECO:0000313" key="3">
    <source>
        <dbReference type="EMBL" id="WPU94190.1"/>
    </source>
</evidence>
<dbReference type="Gene3D" id="3.40.710.10">
    <property type="entry name" value="DD-peptidase/beta-lactamase superfamily"/>
    <property type="match status" value="1"/>
</dbReference>
<feature type="domain" description="Beta-lactamase-related" evidence="2">
    <location>
        <begin position="35"/>
        <end position="389"/>
    </location>
</feature>
<feature type="chain" id="PRO_5045663177" evidence="1">
    <location>
        <begin position="21"/>
        <end position="398"/>
    </location>
</feature>
<dbReference type="Proteomes" id="UP001324380">
    <property type="component" value="Chromosome"/>
</dbReference>
<dbReference type="SUPFAM" id="SSF56601">
    <property type="entry name" value="beta-lactamase/transpeptidase-like"/>
    <property type="match status" value="1"/>
</dbReference>
<dbReference type="GO" id="GO:0016787">
    <property type="term" value="F:hydrolase activity"/>
    <property type="evidence" value="ECO:0007669"/>
    <property type="project" value="UniProtKB-KW"/>
</dbReference>
<keyword evidence="1" id="KW-0732">Signal</keyword>
<evidence type="ECO:0000259" key="2">
    <source>
        <dbReference type="Pfam" id="PF00144"/>
    </source>
</evidence>
<keyword evidence="4" id="KW-1185">Reference proteome</keyword>
<reference evidence="3 4" key="1">
    <citation type="submission" date="2023-11" db="EMBL/GenBank/DDBJ databases">
        <title>Analysis of the Genomes of Mucilaginibacter gossypii cycad 4 and M. sabulilitoris SNA2: microbes with the potential for plant growth promotion.</title>
        <authorList>
            <person name="Hirsch A.M."/>
            <person name="Humm E."/>
            <person name="Rubbi M."/>
            <person name="Del Vecchio G."/>
            <person name="Ha S.M."/>
            <person name="Pellegrini M."/>
            <person name="Gunsalus R.P."/>
        </authorList>
    </citation>
    <scope>NUCLEOTIDE SEQUENCE [LARGE SCALE GENOMIC DNA]</scope>
    <source>
        <strain evidence="3 4">SNA2</strain>
    </source>
</reference>
<name>A0ABZ0TRU1_9SPHI</name>
<proteinExistence type="predicted"/>
<dbReference type="PANTHER" id="PTHR46825">
    <property type="entry name" value="D-ALANYL-D-ALANINE-CARBOXYPEPTIDASE/ENDOPEPTIDASE AMPH"/>
    <property type="match status" value="1"/>
</dbReference>
<organism evidence="3 4">
    <name type="scientific">Mucilaginibacter sabulilitoris</name>
    <dbReference type="NCBI Taxonomy" id="1173583"/>
    <lineage>
        <taxon>Bacteria</taxon>
        <taxon>Pseudomonadati</taxon>
        <taxon>Bacteroidota</taxon>
        <taxon>Sphingobacteriia</taxon>
        <taxon>Sphingobacteriales</taxon>
        <taxon>Sphingobacteriaceae</taxon>
        <taxon>Mucilaginibacter</taxon>
    </lineage>
</organism>
<dbReference type="EC" id="3.1.1.103" evidence="3"/>
<sequence length="398" mass="44648">MKTNKPILYTILISFTCALALNKAKARAKPDSLTAKLQQAFAQDSLPGMYVIMTGANKTTYQHGFGYADIANHIPYSAGTVQNIGSVSKTFIAVALMKAIELKYFALETDINEILPFKVINPNDPDGKITIRQLTDHSSGIVDNPEIYHYSYRFYPKLRAYDSTSVIVLNKMGFGDKLKDTTLTQFFYNYLSRQGKYYSKANFGQGPAGGTSSYSNIGSALIAYLIEIKSHLPYADFTRKYILKPLKMDHSGWHIHDVNLKNHAKLYLDQKSWFPLYDLTTYPDGGLKTSAADLSRYLMAISSHDKKLLTEASYQTMFTPQFSKEHPPKDINLTYRNKGIFWNLYTNGTIGHDGDDPGVGTYLFFNKATGKGGLFLCNKYLPNKQAIVDVLVQEAAKE</sequence>
<dbReference type="InterPro" id="IPR050491">
    <property type="entry name" value="AmpC-like"/>
</dbReference>
<feature type="signal peptide" evidence="1">
    <location>
        <begin position="1"/>
        <end position="20"/>
    </location>
</feature>
<evidence type="ECO:0000256" key="1">
    <source>
        <dbReference type="SAM" id="SignalP"/>
    </source>
</evidence>
<evidence type="ECO:0000313" key="4">
    <source>
        <dbReference type="Proteomes" id="UP001324380"/>
    </source>
</evidence>
<dbReference type="Pfam" id="PF00144">
    <property type="entry name" value="Beta-lactamase"/>
    <property type="match status" value="1"/>
</dbReference>